<dbReference type="InterPro" id="IPR027363">
    <property type="entry name" value="M1Pi_N"/>
</dbReference>
<dbReference type="NCBIfam" id="TIGR00524">
    <property type="entry name" value="eIF-2B_rel"/>
    <property type="match status" value="1"/>
</dbReference>
<dbReference type="EMBL" id="JABMOJ010000390">
    <property type="protein sequence ID" value="NQV65760.1"/>
    <property type="molecule type" value="Genomic_DNA"/>
</dbReference>
<dbReference type="AlphaFoldDB" id="A0A973A917"/>
<evidence type="ECO:0000256" key="1">
    <source>
        <dbReference type="ARBA" id="ARBA00009117"/>
    </source>
</evidence>
<keyword evidence="2 7" id="KW-0413">Isomerase</keyword>
<evidence type="ECO:0000313" key="7">
    <source>
        <dbReference type="EMBL" id="NQV65760.1"/>
    </source>
</evidence>
<dbReference type="FunFam" id="1.20.120.420:FF:000003">
    <property type="entry name" value="Methylthioribose-1-phosphate isomerase"/>
    <property type="match status" value="1"/>
</dbReference>
<dbReference type="NCBIfam" id="NF004326">
    <property type="entry name" value="PRK05720.1"/>
    <property type="match status" value="1"/>
</dbReference>
<dbReference type="FunFam" id="3.40.50.10470:FF:000006">
    <property type="entry name" value="Methylthioribose-1-phosphate isomerase"/>
    <property type="match status" value="1"/>
</dbReference>
<evidence type="ECO:0000256" key="6">
    <source>
        <dbReference type="ARBA" id="ARBA00066897"/>
    </source>
</evidence>
<sequence length="312" mass="33063">MSAVPMAVRWESGQLILLDQTQLPHAEVLFVCETIESVFTAITSLKVRGAPAIGIAAAYGLLVGLDVTDDLMARLKSRVDYLASARPTAVNLAWALSRMLNCALTSTGLSGSQLVQRLEREAIAIHAEDRLACQAIGAAGAPIVSQYPNVLTHCNAGALAVSALGTALAPIYVAAAQGVAVHVFVDETRPLLQGARLTAFELGRAGVRRTLITDNMAAHVMACGQVDMVLVGADRVAANGDTANKIGTLNLAILCAYYQIPFYVACPASTIDRQTPSGEQIPIEQRHADEVRYFGEHLVAEANTPVFNPAFD</sequence>
<comment type="similarity">
    <text evidence="1">Belongs to the eIF-2B alpha/beta/delta subunits family. MtnA subfamily.</text>
</comment>
<proteinExistence type="inferred from homology"/>
<evidence type="ECO:0000256" key="5">
    <source>
        <dbReference type="ARBA" id="ARBA00058145"/>
    </source>
</evidence>
<comment type="catalytic activity">
    <reaction evidence="3">
        <text>5-deoxy-alpha-D-ribose 1-phosphate = 5-deoxy-D-ribulose 1-phosphate</text>
        <dbReference type="Rhea" id="RHEA:61296"/>
        <dbReference type="ChEBI" id="CHEBI:58749"/>
        <dbReference type="ChEBI" id="CHEBI:144504"/>
    </reaction>
    <physiologicalReaction direction="left-to-right" evidence="3">
        <dbReference type="Rhea" id="RHEA:61297"/>
    </physiologicalReaction>
</comment>
<comment type="function">
    <text evidence="5">Catalyzes the interconversion of methylthioribose-1-phosphate (MTR-1-P) into methylthioribulose-1-phosphate (MTRu-1-P). Also catalyzes the interconversion of 5-deoxyribose 1-phosphate and 5-deoxyribulose 1-phosphate. Part of a bifunctional DHAP-shunt salvage pathway for SAM by-products.</text>
</comment>
<comment type="caution">
    <text evidence="7">The sequence shown here is derived from an EMBL/GenBank/DDBJ whole genome shotgun (WGS) entry which is preliminary data.</text>
</comment>
<dbReference type="InterPro" id="IPR037171">
    <property type="entry name" value="NagB/RpiA_transferase-like"/>
</dbReference>
<evidence type="ECO:0000256" key="3">
    <source>
        <dbReference type="ARBA" id="ARBA00050906"/>
    </source>
</evidence>
<dbReference type="GO" id="GO:0046523">
    <property type="term" value="F:S-methyl-5-thioribose-1-phosphate isomerase activity"/>
    <property type="evidence" value="ECO:0007669"/>
    <property type="project" value="UniProtKB-EC"/>
</dbReference>
<dbReference type="InterPro" id="IPR011559">
    <property type="entry name" value="Initiation_fac_2B_a/b/d"/>
</dbReference>
<gene>
    <name evidence="7" type="primary">mtnA</name>
    <name evidence="7" type="ORF">HQ497_10385</name>
</gene>
<dbReference type="HAMAP" id="MF_01678">
    <property type="entry name" value="Salvage_MtnA"/>
    <property type="match status" value="1"/>
</dbReference>
<comment type="catalytic activity">
    <reaction evidence="4">
        <text>5-(methylsulfanyl)-alpha-D-ribose 1-phosphate = 5-(methylsulfanyl)-D-ribulose 1-phosphate</text>
        <dbReference type="Rhea" id="RHEA:19989"/>
        <dbReference type="ChEBI" id="CHEBI:58533"/>
        <dbReference type="ChEBI" id="CHEBI:58548"/>
        <dbReference type="EC" id="5.3.1.23"/>
    </reaction>
    <physiologicalReaction direction="left-to-right" evidence="4">
        <dbReference type="Rhea" id="RHEA:19990"/>
    </physiologicalReaction>
</comment>
<dbReference type="Gene3D" id="1.20.120.420">
    <property type="entry name" value="translation initiation factor eif-2b, domain 1"/>
    <property type="match status" value="1"/>
</dbReference>
<evidence type="ECO:0000256" key="2">
    <source>
        <dbReference type="ARBA" id="ARBA00023235"/>
    </source>
</evidence>
<feature type="non-terminal residue" evidence="7">
    <location>
        <position position="312"/>
    </location>
</feature>
<dbReference type="EC" id="5.3.1.23" evidence="6"/>
<protein>
    <recommendedName>
        <fullName evidence="6">S-methyl-5-thioribose-1-phosphate isomerase</fullName>
        <ecNumber evidence="6">5.3.1.23</ecNumber>
    </recommendedName>
</protein>
<evidence type="ECO:0000313" key="8">
    <source>
        <dbReference type="Proteomes" id="UP000754644"/>
    </source>
</evidence>
<dbReference type="InterPro" id="IPR000649">
    <property type="entry name" value="IF-2B-related"/>
</dbReference>
<accession>A0A973A917</accession>
<dbReference type="GO" id="GO:0019509">
    <property type="term" value="P:L-methionine salvage from methylthioadenosine"/>
    <property type="evidence" value="ECO:0007669"/>
    <property type="project" value="TreeGrafter"/>
</dbReference>
<dbReference type="Gene3D" id="3.40.50.10470">
    <property type="entry name" value="Translation initiation factor eif-2b, domain 2"/>
    <property type="match status" value="1"/>
</dbReference>
<dbReference type="PANTHER" id="PTHR43475">
    <property type="entry name" value="METHYLTHIORIBOSE-1-PHOSPHATE ISOMERASE"/>
    <property type="match status" value="1"/>
</dbReference>
<dbReference type="InterPro" id="IPR005251">
    <property type="entry name" value="IF-M1Pi"/>
</dbReference>
<dbReference type="InterPro" id="IPR042529">
    <property type="entry name" value="IF_2B-like_C"/>
</dbReference>
<dbReference type="Pfam" id="PF01008">
    <property type="entry name" value="IF-2B"/>
    <property type="match status" value="1"/>
</dbReference>
<evidence type="ECO:0000256" key="4">
    <source>
        <dbReference type="ARBA" id="ARBA00051169"/>
    </source>
</evidence>
<dbReference type="PANTHER" id="PTHR43475:SF1">
    <property type="entry name" value="METHYLTHIORIBOSE-1-PHOSPHATE ISOMERASE"/>
    <property type="match status" value="1"/>
</dbReference>
<reference evidence="7" key="1">
    <citation type="submission" date="2020-05" db="EMBL/GenBank/DDBJ databases">
        <title>Sulfur intermediates as new biogeochemical hubs in an aquatic model microbial ecosystem.</title>
        <authorList>
            <person name="Vigneron A."/>
        </authorList>
    </citation>
    <scope>NUCLEOTIDE SEQUENCE</scope>
    <source>
        <strain evidence="7">Bin.250</strain>
    </source>
</reference>
<dbReference type="NCBIfam" id="TIGR00512">
    <property type="entry name" value="salvage_mtnA"/>
    <property type="match status" value="1"/>
</dbReference>
<name>A0A973A917_9GAMM</name>
<organism evidence="7 8">
    <name type="scientific">SAR86 cluster bacterium</name>
    <dbReference type="NCBI Taxonomy" id="2030880"/>
    <lineage>
        <taxon>Bacteria</taxon>
        <taxon>Pseudomonadati</taxon>
        <taxon>Pseudomonadota</taxon>
        <taxon>Gammaproteobacteria</taxon>
        <taxon>SAR86 cluster</taxon>
    </lineage>
</organism>
<dbReference type="SUPFAM" id="SSF100950">
    <property type="entry name" value="NagB/RpiA/CoA transferase-like"/>
    <property type="match status" value="1"/>
</dbReference>
<dbReference type="Proteomes" id="UP000754644">
    <property type="component" value="Unassembled WGS sequence"/>
</dbReference>